<dbReference type="AlphaFoldDB" id="A0A1W2E100"/>
<name>A0A1W2E100_9FIRM</name>
<accession>A0A1W2E100</accession>
<organism evidence="1 2">
    <name type="scientific">Sporomusa malonica</name>
    <dbReference type="NCBI Taxonomy" id="112901"/>
    <lineage>
        <taxon>Bacteria</taxon>
        <taxon>Bacillati</taxon>
        <taxon>Bacillota</taxon>
        <taxon>Negativicutes</taxon>
        <taxon>Selenomonadales</taxon>
        <taxon>Sporomusaceae</taxon>
        <taxon>Sporomusa</taxon>
    </lineage>
</organism>
<dbReference type="OrthoDB" id="1684376at2"/>
<proteinExistence type="predicted"/>
<evidence type="ECO:0000313" key="1">
    <source>
        <dbReference type="EMBL" id="SMD03450.1"/>
    </source>
</evidence>
<evidence type="ECO:0000313" key="2">
    <source>
        <dbReference type="Proteomes" id="UP000192738"/>
    </source>
</evidence>
<dbReference type="EMBL" id="FWXI01000019">
    <property type="protein sequence ID" value="SMD03450.1"/>
    <property type="molecule type" value="Genomic_DNA"/>
</dbReference>
<dbReference type="Proteomes" id="UP000192738">
    <property type="component" value="Unassembled WGS sequence"/>
</dbReference>
<dbReference type="RefSeq" id="WP_084577475.1">
    <property type="nucleotide sequence ID" value="NZ_CP155572.1"/>
</dbReference>
<gene>
    <name evidence="1" type="ORF">SAMN04488500_119102</name>
</gene>
<sequence length="147" mass="16778">MNKKGIFGNLLGVVLLVMIVMSAVPSPVLAYKMDIRNPYNDKMHLAVVDYDDVAGRWRCHGWWEVQPLSTRRINVDSSVSKNTIYLFVKTSEATWGGEGIPSSVTRTVNGNKFSYYDGQPCPEGPRMRKEFFAKYELEDGFLYWSPE</sequence>
<reference evidence="1 2" key="1">
    <citation type="submission" date="2017-04" db="EMBL/GenBank/DDBJ databases">
        <authorList>
            <person name="Afonso C.L."/>
            <person name="Miller P.J."/>
            <person name="Scott M.A."/>
            <person name="Spackman E."/>
            <person name="Goraichik I."/>
            <person name="Dimitrov K.M."/>
            <person name="Suarez D.L."/>
            <person name="Swayne D.E."/>
        </authorList>
    </citation>
    <scope>NUCLEOTIDE SEQUENCE [LARGE SCALE GENOMIC DNA]</scope>
    <source>
        <strain evidence="1 2">DSM 5090</strain>
    </source>
</reference>
<keyword evidence="2" id="KW-1185">Reference proteome</keyword>
<protein>
    <submittedName>
        <fullName evidence="1">Uncharacterized protein</fullName>
    </submittedName>
</protein>
<dbReference type="STRING" id="112901.SAMN04488500_119102"/>